<dbReference type="EMBL" id="CAJNOU010009362">
    <property type="protein sequence ID" value="CAF1545894.1"/>
    <property type="molecule type" value="Genomic_DNA"/>
</dbReference>
<dbReference type="AlphaFoldDB" id="A0A820CVM7"/>
<evidence type="ECO:0000313" key="5">
    <source>
        <dbReference type="EMBL" id="CAF4214406.1"/>
    </source>
</evidence>
<reference evidence="5" key="1">
    <citation type="submission" date="2021-02" db="EMBL/GenBank/DDBJ databases">
        <authorList>
            <person name="Nowell W R."/>
        </authorList>
    </citation>
    <scope>NUCLEOTIDE SEQUENCE</scope>
</reference>
<evidence type="ECO:0000313" key="6">
    <source>
        <dbReference type="Proteomes" id="UP000663874"/>
    </source>
</evidence>
<dbReference type="EMBL" id="CAJOBE010017796">
    <property type="protein sequence ID" value="CAF4214406.1"/>
    <property type="molecule type" value="Genomic_DNA"/>
</dbReference>
<accession>A0A820CVM7</accession>
<dbReference type="Proteomes" id="UP000663823">
    <property type="component" value="Unassembled WGS sequence"/>
</dbReference>
<sequence length="221" mass="24589">MIFNFMVHISTKLIKRSDNASVLAGQYTVRCEKLLSDIIGIKLIMRDYSEIQCGKSICDRLSGSAKLRKRAFINAGNDVMTGADIKKSFEYGGGIKNLKVGVAEVIGMAPVVHMTPIPELSSVPNILYDDTNLILRKAVQNQIKMLSNATKPQLVQPMKHTHKNVLNGPNPATQSKPNNYTQPLLTNDEPDNITLDEEDERAVKKAIQLENLKKTIIDYHS</sequence>
<proteinExistence type="predicted"/>
<dbReference type="Proteomes" id="UP000663882">
    <property type="component" value="Unassembled WGS sequence"/>
</dbReference>
<evidence type="ECO:0000313" key="2">
    <source>
        <dbReference type="EMBL" id="CAF1474098.1"/>
    </source>
</evidence>
<comment type="caution">
    <text evidence="5">The sequence shown here is derived from an EMBL/GenBank/DDBJ whole genome shotgun (WGS) entry which is preliminary data.</text>
</comment>
<feature type="region of interest" description="Disordered" evidence="1">
    <location>
        <begin position="164"/>
        <end position="190"/>
    </location>
</feature>
<feature type="compositionally biased region" description="Polar residues" evidence="1">
    <location>
        <begin position="170"/>
        <end position="185"/>
    </location>
</feature>
<name>A0A820CVM7_9BILA</name>
<evidence type="ECO:0000313" key="3">
    <source>
        <dbReference type="EMBL" id="CAF1545894.1"/>
    </source>
</evidence>
<dbReference type="EMBL" id="CAJNOO010007806">
    <property type="protein sequence ID" value="CAF1474098.1"/>
    <property type="molecule type" value="Genomic_DNA"/>
</dbReference>
<gene>
    <name evidence="5" type="ORF">FNK824_LOCUS36935</name>
    <name evidence="4" type="ORF">OTI717_LOCUS35515</name>
    <name evidence="2" type="ORF">RFH988_LOCUS37676</name>
    <name evidence="3" type="ORF">SEV965_LOCUS38412</name>
</gene>
<dbReference type="OrthoDB" id="10045083at2759"/>
<dbReference type="Proteomes" id="UP000663874">
    <property type="component" value="Unassembled WGS sequence"/>
</dbReference>
<evidence type="ECO:0000256" key="1">
    <source>
        <dbReference type="SAM" id="MobiDB-lite"/>
    </source>
</evidence>
<evidence type="ECO:0000313" key="4">
    <source>
        <dbReference type="EMBL" id="CAF4136455.1"/>
    </source>
</evidence>
<dbReference type="EMBL" id="CAJOAX010013862">
    <property type="protein sequence ID" value="CAF4136455.1"/>
    <property type="molecule type" value="Genomic_DNA"/>
</dbReference>
<organism evidence="5 6">
    <name type="scientific">Rotaria sordida</name>
    <dbReference type="NCBI Taxonomy" id="392033"/>
    <lineage>
        <taxon>Eukaryota</taxon>
        <taxon>Metazoa</taxon>
        <taxon>Spiralia</taxon>
        <taxon>Gnathifera</taxon>
        <taxon>Rotifera</taxon>
        <taxon>Eurotatoria</taxon>
        <taxon>Bdelloidea</taxon>
        <taxon>Philodinida</taxon>
        <taxon>Philodinidae</taxon>
        <taxon>Rotaria</taxon>
    </lineage>
</organism>
<protein>
    <submittedName>
        <fullName evidence="5">Uncharacterized protein</fullName>
    </submittedName>
</protein>
<dbReference type="Proteomes" id="UP000663889">
    <property type="component" value="Unassembled WGS sequence"/>
</dbReference>